<sequence>MRGLGILISNEEQEYRIALGQSLRRHREMMGFSLRDVEKVTEIHRSTIHSYEEGTRNTPIERVHQLADVYRARPSDIFQGAYDRLEYGVGKDPNRFLDIKLDLDCAKVIIKSKLNHQQEIIHLEHKNIHSIKTKFNV</sequence>
<dbReference type="RefSeq" id="WP_078056504.1">
    <property type="nucleotide sequence ID" value="NZ_CP017804.1"/>
</dbReference>
<dbReference type="AlphaFoldDB" id="A0A517K4M2"/>
<organism evidence="1">
    <name type="scientific">Staphylococcus aureus</name>
    <dbReference type="NCBI Taxonomy" id="1280"/>
    <lineage>
        <taxon>Bacteria</taxon>
        <taxon>Bacillati</taxon>
        <taxon>Bacillota</taxon>
        <taxon>Bacilli</taxon>
        <taxon>Bacillales</taxon>
        <taxon>Staphylococcaceae</taxon>
        <taxon>Staphylococcus</taxon>
    </lineage>
</organism>
<dbReference type="SUPFAM" id="SSF47413">
    <property type="entry name" value="lambda repressor-like DNA-binding domains"/>
    <property type="match status" value="1"/>
</dbReference>
<dbReference type="Pfam" id="PF13560">
    <property type="entry name" value="HTH_31"/>
    <property type="match status" value="1"/>
</dbReference>
<geneLocation type="plasmid" evidence="1">
    <name>pSALNT106</name>
</geneLocation>
<dbReference type="PROSITE" id="PS50943">
    <property type="entry name" value="HTH_CROC1"/>
    <property type="match status" value="1"/>
</dbReference>
<dbReference type="EMBL" id="CP042125">
    <property type="protein sequence ID" value="QDS64588.1"/>
    <property type="molecule type" value="Genomic_DNA"/>
</dbReference>
<dbReference type="InterPro" id="IPR001387">
    <property type="entry name" value="Cro/C1-type_HTH"/>
</dbReference>
<dbReference type="SMART" id="SM00530">
    <property type="entry name" value="HTH_XRE"/>
    <property type="match status" value="1"/>
</dbReference>
<proteinExistence type="predicted"/>
<reference evidence="1" key="1">
    <citation type="submission" date="2019-07" db="EMBL/GenBank/DDBJ databases">
        <title>Comparative genomics of plasmid bearing Staphylococcus aureus strains isolated from various retail meats.</title>
        <authorList>
            <person name="Neyaz L."/>
            <person name="Karki A.B."/>
            <person name="Fakhr M.K."/>
        </authorList>
    </citation>
    <scope>NUCLEOTIDE SEQUENCE</scope>
    <source>
        <strain evidence="1">B6-55A</strain>
        <plasmid evidence="1">pSALNT106</plasmid>
    </source>
</reference>
<protein>
    <submittedName>
        <fullName evidence="1">Helix-turn-helix domain-containing protein</fullName>
    </submittedName>
</protein>
<gene>
    <name evidence="1" type="ORF">FP483_14665</name>
</gene>
<dbReference type="CDD" id="cd00093">
    <property type="entry name" value="HTH_XRE"/>
    <property type="match status" value="1"/>
</dbReference>
<name>A0A517K4M2_STAAU</name>
<dbReference type="InterPro" id="IPR010982">
    <property type="entry name" value="Lambda_DNA-bd_dom_sf"/>
</dbReference>
<evidence type="ECO:0000313" key="1">
    <source>
        <dbReference type="EMBL" id="QDS64588.1"/>
    </source>
</evidence>
<accession>A0A517K4M2</accession>
<dbReference type="Gene3D" id="1.10.260.40">
    <property type="entry name" value="lambda repressor-like DNA-binding domains"/>
    <property type="match status" value="1"/>
</dbReference>
<dbReference type="GO" id="GO:0003677">
    <property type="term" value="F:DNA binding"/>
    <property type="evidence" value="ECO:0007669"/>
    <property type="project" value="InterPro"/>
</dbReference>
<keyword evidence="1" id="KW-0614">Plasmid</keyword>